<evidence type="ECO:0000256" key="2">
    <source>
        <dbReference type="ARBA" id="ARBA00022898"/>
    </source>
</evidence>
<dbReference type="Proteomes" id="UP000199079">
    <property type="component" value="Unassembled WGS sequence"/>
</dbReference>
<sequence length="416" mass="44035">MDHVLQCQRCERTFDPGLFPRGCPDCRSAGEAGRLEAVVDLATVDASALPFGTDRRHRSDMWRYRELLPLLASEPVTMGEGWTPLVELPEAGGDATVLLKNETGNPTWSFKDRLNSLLLSNAVAGAGRTHVATSSTGNHGASTAAYARRAGAEEVLVLVPPETERPIRAQIRAYGAKAAVTDYEERRPLLRSLAKRGWYPTVSVSKEYVSQPYGNEAYKTIAFELVEALETPPDVVVAAVGSGDGLYGTWKGFRELRELGVIDRTPRMVGVQPAERPSLVTAVEEGHDTVGEAPGPMPSSVSASGDSAGDHALRAIRESDGAAYGIREAAVQRAMRAAALAGVVPEPASALAPAAVDRAVEDGIVGPDDTVVCVATGAGVKWPDALTEVVGQPPRVEPRLDAIAETLGVSVDAPTE</sequence>
<dbReference type="SUPFAM" id="SSF53686">
    <property type="entry name" value="Tryptophan synthase beta subunit-like PLP-dependent enzymes"/>
    <property type="match status" value="1"/>
</dbReference>
<dbReference type="Gene3D" id="3.40.50.1100">
    <property type="match status" value="2"/>
</dbReference>
<accession>A0A1H3L3U3</accession>
<keyword evidence="6" id="KW-1185">Reference proteome</keyword>
<keyword evidence="3" id="KW-0456">Lyase</keyword>
<evidence type="ECO:0000256" key="3">
    <source>
        <dbReference type="ARBA" id="ARBA00023239"/>
    </source>
</evidence>
<keyword evidence="2" id="KW-0663">Pyridoxal phosphate</keyword>
<protein>
    <submittedName>
        <fullName evidence="5">Threonine synthase</fullName>
    </submittedName>
</protein>
<comment type="cofactor">
    <cofactor evidence="1">
        <name>pyridoxal 5'-phosphate</name>
        <dbReference type="ChEBI" id="CHEBI:597326"/>
    </cofactor>
</comment>
<dbReference type="GO" id="GO:0004794">
    <property type="term" value="F:threonine deaminase activity"/>
    <property type="evidence" value="ECO:0007669"/>
    <property type="project" value="TreeGrafter"/>
</dbReference>
<dbReference type="RefSeq" id="WP_021074026.1">
    <property type="nucleotide sequence ID" value="NZ_FNPC01000006.1"/>
</dbReference>
<dbReference type="EMBL" id="FNPC01000006">
    <property type="protein sequence ID" value="SDY58628.1"/>
    <property type="molecule type" value="Genomic_DNA"/>
</dbReference>
<proteinExistence type="predicted"/>
<dbReference type="Pfam" id="PF00291">
    <property type="entry name" value="PALP"/>
    <property type="match status" value="1"/>
</dbReference>
<name>A0A1H3L3U3_9EURY</name>
<dbReference type="GO" id="GO:0006567">
    <property type="term" value="P:L-threonine catabolic process"/>
    <property type="evidence" value="ECO:0007669"/>
    <property type="project" value="TreeGrafter"/>
</dbReference>
<dbReference type="GO" id="GO:0009097">
    <property type="term" value="P:isoleucine biosynthetic process"/>
    <property type="evidence" value="ECO:0007669"/>
    <property type="project" value="TreeGrafter"/>
</dbReference>
<dbReference type="PANTHER" id="PTHR48078">
    <property type="entry name" value="THREONINE DEHYDRATASE, MITOCHONDRIAL-RELATED"/>
    <property type="match status" value="1"/>
</dbReference>
<evidence type="ECO:0000313" key="6">
    <source>
        <dbReference type="Proteomes" id="UP000199079"/>
    </source>
</evidence>
<reference evidence="6" key="1">
    <citation type="submission" date="2016-10" db="EMBL/GenBank/DDBJ databases">
        <authorList>
            <person name="Varghese N."/>
            <person name="Submissions S."/>
        </authorList>
    </citation>
    <scope>NUCLEOTIDE SEQUENCE [LARGE SCALE GENOMIC DNA]</scope>
    <source>
        <strain evidence="6">DC30,IBRC 10041,KCTC 4046</strain>
    </source>
</reference>
<dbReference type="GeneID" id="43840203"/>
<dbReference type="OrthoDB" id="6371at2157"/>
<dbReference type="GO" id="GO:0006565">
    <property type="term" value="P:L-serine catabolic process"/>
    <property type="evidence" value="ECO:0007669"/>
    <property type="project" value="TreeGrafter"/>
</dbReference>
<evidence type="ECO:0000259" key="4">
    <source>
        <dbReference type="Pfam" id="PF00291"/>
    </source>
</evidence>
<dbReference type="InterPro" id="IPR001926">
    <property type="entry name" value="TrpB-like_PALP"/>
</dbReference>
<evidence type="ECO:0000256" key="1">
    <source>
        <dbReference type="ARBA" id="ARBA00001933"/>
    </source>
</evidence>
<dbReference type="PANTHER" id="PTHR48078:SF6">
    <property type="entry name" value="L-THREONINE DEHYDRATASE CATABOLIC TDCB"/>
    <property type="match status" value="1"/>
</dbReference>
<gene>
    <name evidence="5" type="ORF">SAMN05216564_106263</name>
</gene>
<dbReference type="InterPro" id="IPR050147">
    <property type="entry name" value="Ser/Thr_Dehydratase"/>
</dbReference>
<feature type="domain" description="Tryptophan synthase beta chain-like PALP" evidence="4">
    <location>
        <begin position="76"/>
        <end position="377"/>
    </location>
</feature>
<organism evidence="5 6">
    <name type="scientific">Halopenitus persicus</name>
    <dbReference type="NCBI Taxonomy" id="1048396"/>
    <lineage>
        <taxon>Archaea</taxon>
        <taxon>Methanobacteriati</taxon>
        <taxon>Methanobacteriota</taxon>
        <taxon>Stenosarchaea group</taxon>
        <taxon>Halobacteria</taxon>
        <taxon>Halobacteriales</taxon>
        <taxon>Haloferacaceae</taxon>
        <taxon>Halopenitus</taxon>
    </lineage>
</organism>
<dbReference type="GO" id="GO:0003941">
    <property type="term" value="F:L-serine ammonia-lyase activity"/>
    <property type="evidence" value="ECO:0007669"/>
    <property type="project" value="TreeGrafter"/>
</dbReference>
<evidence type="ECO:0000313" key="5">
    <source>
        <dbReference type="EMBL" id="SDY58628.1"/>
    </source>
</evidence>
<dbReference type="AlphaFoldDB" id="A0A1H3L3U3"/>
<dbReference type="InterPro" id="IPR036052">
    <property type="entry name" value="TrpB-like_PALP_sf"/>
</dbReference>